<reference evidence="11 12" key="1">
    <citation type="submission" date="2019-06" db="EMBL/GenBank/DDBJ databases">
        <title>Draft genome sequence of Miniimonas arenae KCTC 19750T isolated from sea sand.</title>
        <authorList>
            <person name="Park S.-J."/>
        </authorList>
    </citation>
    <scope>NUCLEOTIDE SEQUENCE [LARGE SCALE GENOMIC DNA]</scope>
    <source>
        <strain evidence="11 12">KCTC 19750</strain>
    </source>
</reference>
<feature type="compositionally biased region" description="Basic and acidic residues" evidence="8">
    <location>
        <begin position="341"/>
        <end position="357"/>
    </location>
</feature>
<comment type="domain">
    <text evidence="7">The N-terminal region contains the highly conserved SGGXDS motif, predicted to be a P-loop motif involved in ATP binding.</text>
</comment>
<dbReference type="CDD" id="cd01992">
    <property type="entry name" value="TilS_N"/>
    <property type="match status" value="1"/>
</dbReference>
<dbReference type="SUPFAM" id="SSF82829">
    <property type="entry name" value="MesJ substrate recognition domain-like"/>
    <property type="match status" value="1"/>
</dbReference>
<comment type="caution">
    <text evidence="11">The sequence shown here is derived from an EMBL/GenBank/DDBJ whole genome shotgun (WGS) entry which is preliminary data.</text>
</comment>
<dbReference type="GO" id="GO:0005524">
    <property type="term" value="F:ATP binding"/>
    <property type="evidence" value="ECO:0007669"/>
    <property type="project" value="UniProtKB-UniRule"/>
</dbReference>
<dbReference type="Gene3D" id="3.40.50.620">
    <property type="entry name" value="HUPs"/>
    <property type="match status" value="1"/>
</dbReference>
<dbReference type="Pfam" id="PF01171">
    <property type="entry name" value="ATP_bind_3"/>
    <property type="match status" value="1"/>
</dbReference>
<dbReference type="AlphaFoldDB" id="A0A5C5BFG9"/>
<evidence type="ECO:0000259" key="10">
    <source>
        <dbReference type="Pfam" id="PF09179"/>
    </source>
</evidence>
<dbReference type="GO" id="GO:0005737">
    <property type="term" value="C:cytoplasm"/>
    <property type="evidence" value="ECO:0007669"/>
    <property type="project" value="UniProtKB-SubCell"/>
</dbReference>
<dbReference type="EMBL" id="VENP01000004">
    <property type="protein sequence ID" value="TNU76712.1"/>
    <property type="molecule type" value="Genomic_DNA"/>
</dbReference>
<evidence type="ECO:0000256" key="4">
    <source>
        <dbReference type="ARBA" id="ARBA00022741"/>
    </source>
</evidence>
<proteinExistence type="inferred from homology"/>
<dbReference type="InterPro" id="IPR014729">
    <property type="entry name" value="Rossmann-like_a/b/a_fold"/>
</dbReference>
<feature type="compositionally biased region" description="Low complexity" evidence="8">
    <location>
        <begin position="359"/>
        <end position="370"/>
    </location>
</feature>
<evidence type="ECO:0000256" key="3">
    <source>
        <dbReference type="ARBA" id="ARBA00022694"/>
    </source>
</evidence>
<feature type="domain" description="tRNA(Ile)-lysidine/2-thiocytidine synthase N-terminal" evidence="9">
    <location>
        <begin position="28"/>
        <end position="193"/>
    </location>
</feature>
<name>A0A5C5BFG9_9MICO</name>
<protein>
    <recommendedName>
        <fullName evidence="7">tRNA(Ile)-lysidine synthase</fullName>
        <ecNumber evidence="7">6.3.4.19</ecNumber>
    </recommendedName>
    <alternativeName>
        <fullName evidence="7">tRNA(Ile)-2-lysyl-cytidine synthase</fullName>
    </alternativeName>
    <alternativeName>
        <fullName evidence="7">tRNA(Ile)-lysidine synthetase</fullName>
    </alternativeName>
</protein>
<comment type="catalytic activity">
    <reaction evidence="6 7">
        <text>cytidine(34) in tRNA(Ile2) + L-lysine + ATP = lysidine(34) in tRNA(Ile2) + AMP + diphosphate + H(+)</text>
        <dbReference type="Rhea" id="RHEA:43744"/>
        <dbReference type="Rhea" id="RHEA-COMP:10625"/>
        <dbReference type="Rhea" id="RHEA-COMP:10670"/>
        <dbReference type="ChEBI" id="CHEBI:15378"/>
        <dbReference type="ChEBI" id="CHEBI:30616"/>
        <dbReference type="ChEBI" id="CHEBI:32551"/>
        <dbReference type="ChEBI" id="CHEBI:33019"/>
        <dbReference type="ChEBI" id="CHEBI:82748"/>
        <dbReference type="ChEBI" id="CHEBI:83665"/>
        <dbReference type="ChEBI" id="CHEBI:456215"/>
        <dbReference type="EC" id="6.3.4.19"/>
    </reaction>
</comment>
<dbReference type="OrthoDB" id="5244702at2"/>
<evidence type="ECO:0000256" key="8">
    <source>
        <dbReference type="SAM" id="MobiDB-lite"/>
    </source>
</evidence>
<comment type="subcellular location">
    <subcellularLocation>
        <location evidence="7">Cytoplasm</location>
    </subcellularLocation>
</comment>
<evidence type="ECO:0000259" key="9">
    <source>
        <dbReference type="Pfam" id="PF01171"/>
    </source>
</evidence>
<comment type="similarity">
    <text evidence="7">Belongs to the tRNA(Ile)-lysidine synthase family.</text>
</comment>
<keyword evidence="1 7" id="KW-0963">Cytoplasm</keyword>
<keyword evidence="12" id="KW-1185">Reference proteome</keyword>
<dbReference type="NCBIfam" id="TIGR02432">
    <property type="entry name" value="lysidine_TilS_N"/>
    <property type="match status" value="1"/>
</dbReference>
<dbReference type="SUPFAM" id="SSF52402">
    <property type="entry name" value="Adenine nucleotide alpha hydrolases-like"/>
    <property type="match status" value="1"/>
</dbReference>
<gene>
    <name evidence="7 11" type="primary">tilS</name>
    <name evidence="11" type="ORF">FH969_02195</name>
</gene>
<dbReference type="PANTHER" id="PTHR43033">
    <property type="entry name" value="TRNA(ILE)-LYSIDINE SYNTHASE-RELATED"/>
    <property type="match status" value="1"/>
</dbReference>
<dbReference type="PANTHER" id="PTHR43033:SF1">
    <property type="entry name" value="TRNA(ILE)-LYSIDINE SYNTHASE-RELATED"/>
    <property type="match status" value="1"/>
</dbReference>
<evidence type="ECO:0000313" key="12">
    <source>
        <dbReference type="Proteomes" id="UP000313849"/>
    </source>
</evidence>
<keyword evidence="4 7" id="KW-0547">Nucleotide-binding</keyword>
<keyword evidence="5 7" id="KW-0067">ATP-binding</keyword>
<dbReference type="GO" id="GO:0006400">
    <property type="term" value="P:tRNA modification"/>
    <property type="evidence" value="ECO:0007669"/>
    <property type="project" value="UniProtKB-UniRule"/>
</dbReference>
<keyword evidence="2 7" id="KW-0436">Ligase</keyword>
<dbReference type="InterPro" id="IPR012795">
    <property type="entry name" value="tRNA_Ile_lys_synt_N"/>
</dbReference>
<accession>A0A5C5BFG9</accession>
<dbReference type="Pfam" id="PF09179">
    <property type="entry name" value="TilS"/>
    <property type="match status" value="1"/>
</dbReference>
<dbReference type="GO" id="GO:0032267">
    <property type="term" value="F:tRNA(Ile)-lysidine synthase activity"/>
    <property type="evidence" value="ECO:0007669"/>
    <property type="project" value="UniProtKB-EC"/>
</dbReference>
<dbReference type="RefSeq" id="WP_139985812.1">
    <property type="nucleotide sequence ID" value="NZ_VENP01000004.1"/>
</dbReference>
<dbReference type="Gene3D" id="1.20.59.20">
    <property type="match status" value="1"/>
</dbReference>
<dbReference type="EC" id="6.3.4.19" evidence="7"/>
<evidence type="ECO:0000313" key="11">
    <source>
        <dbReference type="EMBL" id="TNU76712.1"/>
    </source>
</evidence>
<evidence type="ECO:0000256" key="1">
    <source>
        <dbReference type="ARBA" id="ARBA00022490"/>
    </source>
</evidence>
<evidence type="ECO:0000256" key="6">
    <source>
        <dbReference type="ARBA" id="ARBA00048539"/>
    </source>
</evidence>
<dbReference type="InterPro" id="IPR011063">
    <property type="entry name" value="TilS/TtcA_N"/>
</dbReference>
<feature type="binding site" evidence="7">
    <location>
        <begin position="33"/>
        <end position="38"/>
    </location>
    <ligand>
        <name>ATP</name>
        <dbReference type="ChEBI" id="CHEBI:30616"/>
    </ligand>
</feature>
<feature type="region of interest" description="Disordered" evidence="8">
    <location>
        <begin position="341"/>
        <end position="370"/>
    </location>
</feature>
<evidence type="ECO:0000256" key="2">
    <source>
        <dbReference type="ARBA" id="ARBA00022598"/>
    </source>
</evidence>
<evidence type="ECO:0000256" key="5">
    <source>
        <dbReference type="ARBA" id="ARBA00022840"/>
    </source>
</evidence>
<sequence length="370" mass="38587">MSGPHPDVARTRLAVRTALADLAPGSLVLVACSGGADSLALAAATAFVAPRLHLRAGAVVVDHALLPASASIAARAAQQCRDLGLDPVEVRQVAVADTGGVEGAARAARRGALEAVREETGAVAVLLGHTMDDQAETVLLRLARGSGARSLVGMEPVADIIRRPLLGLRRAQLRAACRALDLEWWEDPGNAADGPLRRADGEPLPRAAVRDVVLPALTRALGADPVPALARTADQLREDVWYLEDEGWALLARSVVGTAEVPGRPGWPAAVDVAGLAAAPGPIRRRAVRYWLVEAGAPAGSLAARHVDGVDDLLLRWRGQVGVDVPGGLRVRREGERLLLERTPARPVHREAPHDEPAGDGAADAPADPA</sequence>
<comment type="function">
    <text evidence="7">Ligates lysine onto the cytidine present at position 34 of the AUA codon-specific tRNA(Ile) that contains the anticodon CAU, in an ATP-dependent manner. Cytidine is converted to lysidine, thus changing the amino acid specificity of the tRNA from methionine to isoleucine.</text>
</comment>
<dbReference type="InterPro" id="IPR012094">
    <property type="entry name" value="tRNA_Ile_lys_synt"/>
</dbReference>
<dbReference type="HAMAP" id="MF_01161">
    <property type="entry name" value="tRNA_Ile_lys_synt"/>
    <property type="match status" value="1"/>
</dbReference>
<evidence type="ECO:0000256" key="7">
    <source>
        <dbReference type="HAMAP-Rule" id="MF_01161"/>
    </source>
</evidence>
<organism evidence="11 12">
    <name type="scientific">Miniimonas arenae</name>
    <dbReference type="NCBI Taxonomy" id="676201"/>
    <lineage>
        <taxon>Bacteria</taxon>
        <taxon>Bacillati</taxon>
        <taxon>Actinomycetota</taxon>
        <taxon>Actinomycetes</taxon>
        <taxon>Micrococcales</taxon>
        <taxon>Beutenbergiaceae</taxon>
        <taxon>Miniimonas</taxon>
    </lineage>
</organism>
<keyword evidence="3 7" id="KW-0819">tRNA processing</keyword>
<feature type="domain" description="tRNA(Ile)-lysidine synthase substrate-binding" evidence="10">
    <location>
        <begin position="272"/>
        <end position="338"/>
    </location>
</feature>
<dbReference type="InterPro" id="IPR015262">
    <property type="entry name" value="tRNA_Ile_lys_synt_subst-bd"/>
</dbReference>
<dbReference type="Proteomes" id="UP000313849">
    <property type="component" value="Unassembled WGS sequence"/>
</dbReference>